<sequence>MLSLLISGLICNNLLLSVNPTSGDVTVCLSTDVDLVASDIVAGLFLLRWQTKQWVGTGHRIPLSLIYQDTSPSDLNVDILVKGDQNSESVITNNEILIKVVCFVRTLKSKYLHYNFTDSGSMARYSKNISNCRISNCSLRKVIIL</sequence>
<dbReference type="STRING" id="6185.A0A094ZZR1"/>
<proteinExistence type="predicted"/>
<accession>A0A094ZZR1</accession>
<feature type="chain" id="PRO_5001912377" evidence="1">
    <location>
        <begin position="24"/>
        <end position="145"/>
    </location>
</feature>
<dbReference type="AlphaFoldDB" id="A0A094ZZR1"/>
<dbReference type="EMBL" id="KL251332">
    <property type="protein sequence ID" value="KGB39962.1"/>
    <property type="molecule type" value="Genomic_DNA"/>
</dbReference>
<gene>
    <name evidence="2" type="ORF">MS3_08418</name>
</gene>
<protein>
    <submittedName>
        <fullName evidence="2">Uncharacterized protein</fullName>
    </submittedName>
</protein>
<organism evidence="2">
    <name type="scientific">Schistosoma haematobium</name>
    <name type="common">Blood fluke</name>
    <dbReference type="NCBI Taxonomy" id="6185"/>
    <lineage>
        <taxon>Eukaryota</taxon>
        <taxon>Metazoa</taxon>
        <taxon>Spiralia</taxon>
        <taxon>Lophotrochozoa</taxon>
        <taxon>Platyhelminthes</taxon>
        <taxon>Trematoda</taxon>
        <taxon>Digenea</taxon>
        <taxon>Strigeidida</taxon>
        <taxon>Schistosomatoidea</taxon>
        <taxon>Schistosomatidae</taxon>
        <taxon>Schistosoma</taxon>
    </lineage>
</organism>
<reference evidence="2" key="1">
    <citation type="journal article" date="2012" name="Nat. Genet.">
        <title>Whole-genome sequence of Schistosoma haematobium.</title>
        <authorList>
            <person name="Young N.D."/>
            <person name="Jex A.R."/>
            <person name="Li B."/>
            <person name="Liu S."/>
            <person name="Yang L."/>
            <person name="Xiong Z."/>
            <person name="Li Y."/>
            <person name="Cantacessi C."/>
            <person name="Hall R.S."/>
            <person name="Xu X."/>
            <person name="Chen F."/>
            <person name="Wu X."/>
            <person name="Zerlotini A."/>
            <person name="Oliveira G."/>
            <person name="Hofmann A."/>
            <person name="Zhang G."/>
            <person name="Fang X."/>
            <person name="Kang Y."/>
            <person name="Campbell B.E."/>
            <person name="Loukas A."/>
            <person name="Ranganathan S."/>
            <person name="Rollinson D."/>
            <person name="Rinaldi G."/>
            <person name="Brindley P.J."/>
            <person name="Yang H."/>
            <person name="Wang J."/>
            <person name="Wang J."/>
            <person name="Gasser R.B."/>
        </authorList>
    </citation>
    <scope>NUCLEOTIDE SEQUENCE [LARGE SCALE GENOMIC DNA]</scope>
</reference>
<evidence type="ECO:0000313" key="2">
    <source>
        <dbReference type="EMBL" id="KGB39962.1"/>
    </source>
</evidence>
<evidence type="ECO:0000256" key="1">
    <source>
        <dbReference type="SAM" id="SignalP"/>
    </source>
</evidence>
<name>A0A094ZZR1_SCHHA</name>
<keyword evidence="1" id="KW-0732">Signal</keyword>
<feature type="signal peptide" evidence="1">
    <location>
        <begin position="1"/>
        <end position="23"/>
    </location>
</feature>